<keyword evidence="2" id="KW-1185">Reference proteome</keyword>
<evidence type="ECO:0000313" key="1">
    <source>
        <dbReference type="EMBL" id="KIM26842.1"/>
    </source>
</evidence>
<dbReference type="Proteomes" id="UP000054097">
    <property type="component" value="Unassembled WGS sequence"/>
</dbReference>
<evidence type="ECO:0000313" key="2">
    <source>
        <dbReference type="Proteomes" id="UP000054097"/>
    </source>
</evidence>
<accession>A0A0C2XCE9</accession>
<proteinExistence type="predicted"/>
<protein>
    <submittedName>
        <fullName evidence="1">Uncharacterized protein</fullName>
    </submittedName>
</protein>
<dbReference type="EMBL" id="KN824303">
    <property type="protein sequence ID" value="KIM26842.1"/>
    <property type="molecule type" value="Genomic_DNA"/>
</dbReference>
<reference evidence="2" key="2">
    <citation type="submission" date="2015-01" db="EMBL/GenBank/DDBJ databases">
        <title>Evolutionary Origins and Diversification of the Mycorrhizal Mutualists.</title>
        <authorList>
            <consortium name="DOE Joint Genome Institute"/>
            <consortium name="Mycorrhizal Genomics Consortium"/>
            <person name="Kohler A."/>
            <person name="Kuo A."/>
            <person name="Nagy L.G."/>
            <person name="Floudas D."/>
            <person name="Copeland A."/>
            <person name="Barry K.W."/>
            <person name="Cichocki N."/>
            <person name="Veneault-Fourrey C."/>
            <person name="LaButti K."/>
            <person name="Lindquist E.A."/>
            <person name="Lipzen A."/>
            <person name="Lundell T."/>
            <person name="Morin E."/>
            <person name="Murat C."/>
            <person name="Riley R."/>
            <person name="Ohm R."/>
            <person name="Sun H."/>
            <person name="Tunlid A."/>
            <person name="Henrissat B."/>
            <person name="Grigoriev I.V."/>
            <person name="Hibbett D.S."/>
            <person name="Martin F."/>
        </authorList>
    </citation>
    <scope>NUCLEOTIDE SEQUENCE [LARGE SCALE GENOMIC DNA]</scope>
    <source>
        <strain evidence="2">MAFF 305830</strain>
    </source>
</reference>
<gene>
    <name evidence="1" type="ORF">M408DRAFT_25104</name>
</gene>
<name>A0A0C2XCE9_SERVB</name>
<dbReference type="AlphaFoldDB" id="A0A0C2XCE9"/>
<organism evidence="1 2">
    <name type="scientific">Serendipita vermifera MAFF 305830</name>
    <dbReference type="NCBI Taxonomy" id="933852"/>
    <lineage>
        <taxon>Eukaryota</taxon>
        <taxon>Fungi</taxon>
        <taxon>Dikarya</taxon>
        <taxon>Basidiomycota</taxon>
        <taxon>Agaricomycotina</taxon>
        <taxon>Agaricomycetes</taxon>
        <taxon>Sebacinales</taxon>
        <taxon>Serendipitaceae</taxon>
        <taxon>Serendipita</taxon>
    </lineage>
</organism>
<dbReference type="HOGENOM" id="CLU_860968_0_0_1"/>
<sequence>MINETSVGPRESARVILPKLFTAHEKASIANDKEGPFVEWPWIAAHLTRVEEKNKLIVGRKWNLLTAATYLQRINPRSSLDRFRAPELQLGVPFFPKNMDLWYQKLRDPFIWDILLKSGHIKQVWCLEQIYHYNPTADPCDTFVCFHINGETMNMYRVCIQPKKGHVLFPNFELNPTPPTTQHYLVELDKCSTHGGTYELCTFNSNVLASPRLRKKITGTPNWHYIAATVLSEWQPSLYAADKKLIFLREAIKRHVENGTLKLEQKFSAPPLTAFIEFPTSKLSGWYAIFDTVDLWQFFRKSKWLVNTLLDECCPLTHESDVD</sequence>
<reference evidence="1 2" key="1">
    <citation type="submission" date="2014-04" db="EMBL/GenBank/DDBJ databases">
        <authorList>
            <consortium name="DOE Joint Genome Institute"/>
            <person name="Kuo A."/>
            <person name="Zuccaro A."/>
            <person name="Kohler A."/>
            <person name="Nagy L.G."/>
            <person name="Floudas D."/>
            <person name="Copeland A."/>
            <person name="Barry K.W."/>
            <person name="Cichocki N."/>
            <person name="Veneault-Fourrey C."/>
            <person name="LaButti K."/>
            <person name="Lindquist E.A."/>
            <person name="Lipzen A."/>
            <person name="Lundell T."/>
            <person name="Morin E."/>
            <person name="Murat C."/>
            <person name="Sun H."/>
            <person name="Tunlid A."/>
            <person name="Henrissat B."/>
            <person name="Grigoriev I.V."/>
            <person name="Hibbett D.S."/>
            <person name="Martin F."/>
            <person name="Nordberg H.P."/>
            <person name="Cantor M.N."/>
            <person name="Hua S.X."/>
        </authorList>
    </citation>
    <scope>NUCLEOTIDE SEQUENCE [LARGE SCALE GENOMIC DNA]</scope>
    <source>
        <strain evidence="1 2">MAFF 305830</strain>
    </source>
</reference>